<organism evidence="7">
    <name type="scientific">Guillardia theta (strain CCMP2712)</name>
    <name type="common">Cryptophyte</name>
    <dbReference type="NCBI Taxonomy" id="905079"/>
    <lineage>
        <taxon>Eukaryota</taxon>
        <taxon>Cryptophyceae</taxon>
        <taxon>Pyrenomonadales</taxon>
        <taxon>Geminigeraceae</taxon>
        <taxon>Guillardia</taxon>
    </lineage>
</organism>
<keyword evidence="3" id="KW-0804">Transcription</keyword>
<dbReference type="KEGG" id="gtt:GUITHDRAFT_113243"/>
<keyword evidence="2" id="KW-0238">DNA-binding</keyword>
<feature type="compositionally biased region" description="Basic and acidic residues" evidence="5">
    <location>
        <begin position="113"/>
        <end position="123"/>
    </location>
</feature>
<proteinExistence type="predicted"/>
<gene>
    <name evidence="7" type="ORF">GUITHDRAFT_113243</name>
</gene>
<evidence type="ECO:0000256" key="4">
    <source>
        <dbReference type="ARBA" id="ARBA00023242"/>
    </source>
</evidence>
<keyword evidence="1" id="KW-0805">Transcription regulation</keyword>
<protein>
    <recommendedName>
        <fullName evidence="6">RWP-RK domain-containing protein</fullName>
    </recommendedName>
</protein>
<dbReference type="GO" id="GO:0003677">
    <property type="term" value="F:DNA binding"/>
    <property type="evidence" value="ECO:0007669"/>
    <property type="project" value="UniProtKB-KW"/>
</dbReference>
<feature type="domain" description="RWP-RK" evidence="6">
    <location>
        <begin position="9"/>
        <end position="95"/>
    </location>
</feature>
<dbReference type="RefSeq" id="XP_005827692.1">
    <property type="nucleotide sequence ID" value="XM_005827635.1"/>
</dbReference>
<keyword evidence="9" id="KW-1185">Reference proteome</keyword>
<feature type="region of interest" description="Disordered" evidence="5">
    <location>
        <begin position="109"/>
        <end position="139"/>
    </location>
</feature>
<dbReference type="InterPro" id="IPR003035">
    <property type="entry name" value="RWP-RK_dom"/>
</dbReference>
<dbReference type="Proteomes" id="UP000011087">
    <property type="component" value="Unassembled WGS sequence"/>
</dbReference>
<evidence type="ECO:0000313" key="8">
    <source>
        <dbReference type="EnsemblProtists" id="EKX40712"/>
    </source>
</evidence>
<dbReference type="OrthoDB" id="6270329at2759"/>
<evidence type="ECO:0000256" key="1">
    <source>
        <dbReference type="ARBA" id="ARBA00023015"/>
    </source>
</evidence>
<keyword evidence="4" id="KW-0539">Nucleus</keyword>
<evidence type="ECO:0000256" key="3">
    <source>
        <dbReference type="ARBA" id="ARBA00023163"/>
    </source>
</evidence>
<sequence>MYTRIKVFPRKKAGQEEKNKPFYLSTLDLTTMFHLSLQAAADELGISLTAMKNTCKKLGVRWPTQHERQRLQEEREAGGLEAVVLARRRPEAGEKEGLLVDEHMSGVGLELGDGGKQEPRKCSGGELELDMQTEDVKSK</sequence>
<dbReference type="GeneID" id="17297361"/>
<evidence type="ECO:0000313" key="7">
    <source>
        <dbReference type="EMBL" id="EKX40712.1"/>
    </source>
</evidence>
<dbReference type="EnsemblProtists" id="EKX40712">
    <property type="protein sequence ID" value="EKX40712"/>
    <property type="gene ID" value="GUITHDRAFT_113243"/>
</dbReference>
<dbReference type="HOGENOM" id="CLU_1848910_0_0_1"/>
<dbReference type="AlphaFoldDB" id="L1IX80"/>
<evidence type="ECO:0000259" key="6">
    <source>
        <dbReference type="PROSITE" id="PS51519"/>
    </source>
</evidence>
<dbReference type="Pfam" id="PF02042">
    <property type="entry name" value="RWP-RK"/>
    <property type="match status" value="1"/>
</dbReference>
<dbReference type="PaxDb" id="55529-EKX40712"/>
<evidence type="ECO:0000313" key="9">
    <source>
        <dbReference type="Proteomes" id="UP000011087"/>
    </source>
</evidence>
<dbReference type="EMBL" id="JH993029">
    <property type="protein sequence ID" value="EKX40712.1"/>
    <property type="molecule type" value="Genomic_DNA"/>
</dbReference>
<reference evidence="8" key="3">
    <citation type="submission" date="2016-03" db="UniProtKB">
        <authorList>
            <consortium name="EnsemblProtists"/>
        </authorList>
    </citation>
    <scope>IDENTIFICATION</scope>
</reference>
<evidence type="ECO:0000256" key="2">
    <source>
        <dbReference type="ARBA" id="ARBA00023125"/>
    </source>
</evidence>
<evidence type="ECO:0000256" key="5">
    <source>
        <dbReference type="SAM" id="MobiDB-lite"/>
    </source>
</evidence>
<accession>L1IX80</accession>
<name>L1IX80_GUITC</name>
<dbReference type="PROSITE" id="PS51519">
    <property type="entry name" value="RWP_RK"/>
    <property type="match status" value="1"/>
</dbReference>
<reference evidence="7 9" key="1">
    <citation type="journal article" date="2012" name="Nature">
        <title>Algal genomes reveal evolutionary mosaicism and the fate of nucleomorphs.</title>
        <authorList>
            <consortium name="DOE Joint Genome Institute"/>
            <person name="Curtis B.A."/>
            <person name="Tanifuji G."/>
            <person name="Burki F."/>
            <person name="Gruber A."/>
            <person name="Irimia M."/>
            <person name="Maruyama S."/>
            <person name="Arias M.C."/>
            <person name="Ball S.G."/>
            <person name="Gile G.H."/>
            <person name="Hirakawa Y."/>
            <person name="Hopkins J.F."/>
            <person name="Kuo A."/>
            <person name="Rensing S.A."/>
            <person name="Schmutz J."/>
            <person name="Symeonidi A."/>
            <person name="Elias M."/>
            <person name="Eveleigh R.J."/>
            <person name="Herman E.K."/>
            <person name="Klute M.J."/>
            <person name="Nakayama T."/>
            <person name="Obornik M."/>
            <person name="Reyes-Prieto A."/>
            <person name="Armbrust E.V."/>
            <person name="Aves S.J."/>
            <person name="Beiko R.G."/>
            <person name="Coutinho P."/>
            <person name="Dacks J.B."/>
            <person name="Durnford D.G."/>
            <person name="Fast N.M."/>
            <person name="Green B.R."/>
            <person name="Grisdale C.J."/>
            <person name="Hempel F."/>
            <person name="Henrissat B."/>
            <person name="Hoppner M.P."/>
            <person name="Ishida K."/>
            <person name="Kim E."/>
            <person name="Koreny L."/>
            <person name="Kroth P.G."/>
            <person name="Liu Y."/>
            <person name="Malik S.B."/>
            <person name="Maier U.G."/>
            <person name="McRose D."/>
            <person name="Mock T."/>
            <person name="Neilson J.A."/>
            <person name="Onodera N.T."/>
            <person name="Poole A.M."/>
            <person name="Pritham E.J."/>
            <person name="Richards T.A."/>
            <person name="Rocap G."/>
            <person name="Roy S.W."/>
            <person name="Sarai C."/>
            <person name="Schaack S."/>
            <person name="Shirato S."/>
            <person name="Slamovits C.H."/>
            <person name="Spencer D.F."/>
            <person name="Suzuki S."/>
            <person name="Worden A.Z."/>
            <person name="Zauner S."/>
            <person name="Barry K."/>
            <person name="Bell C."/>
            <person name="Bharti A.K."/>
            <person name="Crow J.A."/>
            <person name="Grimwood J."/>
            <person name="Kramer R."/>
            <person name="Lindquist E."/>
            <person name="Lucas S."/>
            <person name="Salamov A."/>
            <person name="McFadden G.I."/>
            <person name="Lane C.E."/>
            <person name="Keeling P.J."/>
            <person name="Gray M.W."/>
            <person name="Grigoriev I.V."/>
            <person name="Archibald J.M."/>
        </authorList>
    </citation>
    <scope>NUCLEOTIDE SEQUENCE</scope>
    <source>
        <strain evidence="7 9">CCMP2712</strain>
    </source>
</reference>
<reference evidence="9" key="2">
    <citation type="submission" date="2012-11" db="EMBL/GenBank/DDBJ databases">
        <authorList>
            <person name="Kuo A."/>
            <person name="Curtis B.A."/>
            <person name="Tanifuji G."/>
            <person name="Burki F."/>
            <person name="Gruber A."/>
            <person name="Irimia M."/>
            <person name="Maruyama S."/>
            <person name="Arias M.C."/>
            <person name="Ball S.G."/>
            <person name="Gile G.H."/>
            <person name="Hirakawa Y."/>
            <person name="Hopkins J.F."/>
            <person name="Rensing S.A."/>
            <person name="Schmutz J."/>
            <person name="Symeonidi A."/>
            <person name="Elias M."/>
            <person name="Eveleigh R.J."/>
            <person name="Herman E.K."/>
            <person name="Klute M.J."/>
            <person name="Nakayama T."/>
            <person name="Obornik M."/>
            <person name="Reyes-Prieto A."/>
            <person name="Armbrust E.V."/>
            <person name="Aves S.J."/>
            <person name="Beiko R.G."/>
            <person name="Coutinho P."/>
            <person name="Dacks J.B."/>
            <person name="Durnford D.G."/>
            <person name="Fast N.M."/>
            <person name="Green B.R."/>
            <person name="Grisdale C."/>
            <person name="Hempe F."/>
            <person name="Henrissat B."/>
            <person name="Hoppner M.P."/>
            <person name="Ishida K.-I."/>
            <person name="Kim E."/>
            <person name="Koreny L."/>
            <person name="Kroth P.G."/>
            <person name="Liu Y."/>
            <person name="Malik S.-B."/>
            <person name="Maier U.G."/>
            <person name="McRose D."/>
            <person name="Mock T."/>
            <person name="Neilson J.A."/>
            <person name="Onodera N.T."/>
            <person name="Poole A.M."/>
            <person name="Pritham E.J."/>
            <person name="Richards T.A."/>
            <person name="Rocap G."/>
            <person name="Roy S.W."/>
            <person name="Sarai C."/>
            <person name="Schaack S."/>
            <person name="Shirato S."/>
            <person name="Slamovits C.H."/>
            <person name="Spencer D.F."/>
            <person name="Suzuki S."/>
            <person name="Worden A.Z."/>
            <person name="Zauner S."/>
            <person name="Barry K."/>
            <person name="Bell C."/>
            <person name="Bharti A.K."/>
            <person name="Crow J.A."/>
            <person name="Grimwood J."/>
            <person name="Kramer R."/>
            <person name="Lindquist E."/>
            <person name="Lucas S."/>
            <person name="Salamov A."/>
            <person name="McFadden G.I."/>
            <person name="Lane C.E."/>
            <person name="Keeling P.J."/>
            <person name="Gray M.W."/>
            <person name="Grigoriev I.V."/>
            <person name="Archibald J.M."/>
        </authorList>
    </citation>
    <scope>NUCLEOTIDE SEQUENCE</scope>
    <source>
        <strain evidence="9">CCMP2712</strain>
    </source>
</reference>